<dbReference type="InterPro" id="IPR020449">
    <property type="entry name" value="Tscrpt_reg_AraC-type_HTH"/>
</dbReference>
<organism evidence="5 6">
    <name type="scientific">Helicobacter apodemus</name>
    <dbReference type="NCBI Taxonomy" id="135569"/>
    <lineage>
        <taxon>Bacteria</taxon>
        <taxon>Pseudomonadati</taxon>
        <taxon>Campylobacterota</taxon>
        <taxon>Epsilonproteobacteria</taxon>
        <taxon>Campylobacterales</taxon>
        <taxon>Helicobacteraceae</taxon>
        <taxon>Helicobacter</taxon>
    </lineage>
</organism>
<dbReference type="InterPro" id="IPR018060">
    <property type="entry name" value="HTH_AraC"/>
</dbReference>
<dbReference type="Proteomes" id="UP000029920">
    <property type="component" value="Unassembled WGS sequence"/>
</dbReference>
<dbReference type="AlphaFoldDB" id="A0A4U8UDX7"/>
<dbReference type="RefSeq" id="WP_138155238.1">
    <property type="nucleotide sequence ID" value="NZ_JRPC02000018.1"/>
</dbReference>
<name>A0A4U8UDX7_9HELI</name>
<dbReference type="PROSITE" id="PS01124">
    <property type="entry name" value="HTH_ARAC_FAMILY_2"/>
    <property type="match status" value="1"/>
</dbReference>
<dbReference type="GO" id="GO:0003700">
    <property type="term" value="F:DNA-binding transcription factor activity"/>
    <property type="evidence" value="ECO:0007669"/>
    <property type="project" value="InterPro"/>
</dbReference>
<dbReference type="InterPro" id="IPR009057">
    <property type="entry name" value="Homeodomain-like_sf"/>
</dbReference>
<keyword evidence="2" id="KW-0238">DNA-binding</keyword>
<evidence type="ECO:0000313" key="6">
    <source>
        <dbReference type="Proteomes" id="UP000029920"/>
    </source>
</evidence>
<protein>
    <submittedName>
        <fullName evidence="5">AraC family transcriptional regulator</fullName>
    </submittedName>
</protein>
<evidence type="ECO:0000256" key="1">
    <source>
        <dbReference type="ARBA" id="ARBA00023015"/>
    </source>
</evidence>
<dbReference type="PRINTS" id="PR00032">
    <property type="entry name" value="HTHARAC"/>
</dbReference>
<dbReference type="SUPFAM" id="SSF46689">
    <property type="entry name" value="Homeodomain-like"/>
    <property type="match status" value="1"/>
</dbReference>
<accession>A0A4U8UDX7</accession>
<dbReference type="Pfam" id="PF00165">
    <property type="entry name" value="HTH_AraC"/>
    <property type="match status" value="1"/>
</dbReference>
<proteinExistence type="predicted"/>
<feature type="domain" description="HTH araC/xylS-type" evidence="4">
    <location>
        <begin position="1"/>
        <end position="34"/>
    </location>
</feature>
<sequence>MNEICRECGFASTSWFVTRFKEAFGETPKQYQKSKNLYFSPKTHTTKSNFFLQCSF</sequence>
<dbReference type="EMBL" id="JRPC02000018">
    <property type="protein sequence ID" value="TLE15051.1"/>
    <property type="molecule type" value="Genomic_DNA"/>
</dbReference>
<dbReference type="GO" id="GO:0043565">
    <property type="term" value="F:sequence-specific DNA binding"/>
    <property type="evidence" value="ECO:0007669"/>
    <property type="project" value="InterPro"/>
</dbReference>
<evidence type="ECO:0000313" key="5">
    <source>
        <dbReference type="EMBL" id="TLE15051.1"/>
    </source>
</evidence>
<evidence type="ECO:0000256" key="3">
    <source>
        <dbReference type="ARBA" id="ARBA00023163"/>
    </source>
</evidence>
<gene>
    <name evidence="5" type="ORF">LS72_007280</name>
</gene>
<evidence type="ECO:0000259" key="4">
    <source>
        <dbReference type="PROSITE" id="PS01124"/>
    </source>
</evidence>
<comment type="caution">
    <text evidence="5">The sequence shown here is derived from an EMBL/GenBank/DDBJ whole genome shotgun (WGS) entry which is preliminary data.</text>
</comment>
<keyword evidence="3" id="KW-0804">Transcription</keyword>
<keyword evidence="1" id="KW-0805">Transcription regulation</keyword>
<keyword evidence="6" id="KW-1185">Reference proteome</keyword>
<evidence type="ECO:0000256" key="2">
    <source>
        <dbReference type="ARBA" id="ARBA00023125"/>
    </source>
</evidence>
<dbReference type="Gene3D" id="1.10.10.60">
    <property type="entry name" value="Homeodomain-like"/>
    <property type="match status" value="1"/>
</dbReference>
<reference evidence="5 6" key="1">
    <citation type="journal article" date="2014" name="Genome Announc.">
        <title>Draft genome sequences of eight enterohepatic helicobacter species isolated from both laboratory and wild rodents.</title>
        <authorList>
            <person name="Sheh A."/>
            <person name="Shen Z."/>
            <person name="Fox J.G."/>
        </authorList>
    </citation>
    <scope>NUCLEOTIDE SEQUENCE [LARGE SCALE GENOMIC DNA]</scope>
    <source>
        <strain evidence="5 6">MIT-03-7007</strain>
    </source>
</reference>